<evidence type="ECO:0000313" key="3">
    <source>
        <dbReference type="Proteomes" id="UP001319045"/>
    </source>
</evidence>
<dbReference type="Pfam" id="PF07843">
    <property type="entry name" value="DUF1634"/>
    <property type="match status" value="1"/>
</dbReference>
<keyword evidence="1" id="KW-0472">Membrane</keyword>
<organism evidence="2 3">
    <name type="scientific">Prevotella herbatica</name>
    <dbReference type="NCBI Taxonomy" id="2801997"/>
    <lineage>
        <taxon>Bacteria</taxon>
        <taxon>Pseudomonadati</taxon>
        <taxon>Bacteroidota</taxon>
        <taxon>Bacteroidia</taxon>
        <taxon>Bacteroidales</taxon>
        <taxon>Prevotellaceae</taxon>
        <taxon>Prevotella</taxon>
    </lineage>
</organism>
<evidence type="ECO:0000256" key="1">
    <source>
        <dbReference type="SAM" id="Phobius"/>
    </source>
</evidence>
<keyword evidence="3" id="KW-1185">Reference proteome</keyword>
<dbReference type="EMBL" id="AP024484">
    <property type="protein sequence ID" value="BCS84739.1"/>
    <property type="molecule type" value="Genomic_DNA"/>
</dbReference>
<sequence>MELINENKKMQQLIGSTLRIGVMTACCIAILGGAYYLISHGSEPMPDYYKFHGEPTSLTSLSGIFGGLIHLKAANLIQLGVLVLMLTPITRIILSLFDFAHQRDWLYVAITTIVFLVILLNSLGGIL</sequence>
<name>A0ABM7NWH2_9BACT</name>
<keyword evidence="1" id="KW-0812">Transmembrane</keyword>
<dbReference type="InterPro" id="IPR012861">
    <property type="entry name" value="DUF1634"/>
</dbReference>
<gene>
    <name evidence="2" type="ORF">prwr041_06320</name>
</gene>
<keyword evidence="1" id="KW-1133">Transmembrane helix</keyword>
<evidence type="ECO:0000313" key="2">
    <source>
        <dbReference type="EMBL" id="BCS84739.1"/>
    </source>
</evidence>
<dbReference type="Proteomes" id="UP001319045">
    <property type="component" value="Chromosome"/>
</dbReference>
<protein>
    <submittedName>
        <fullName evidence="2">Membrane protein</fullName>
    </submittedName>
</protein>
<feature type="transmembrane region" description="Helical" evidence="1">
    <location>
        <begin position="20"/>
        <end position="38"/>
    </location>
</feature>
<reference evidence="2 3" key="1">
    <citation type="journal article" date="2022" name="Int. J. Syst. Evol. Microbiol.">
        <title>Prevotella herbatica sp. nov., a plant polysaccharide-decomposing anaerobic bacterium isolated from a methanogenic reactor.</title>
        <authorList>
            <person name="Uek A."/>
            <person name="Tonouchi A."/>
            <person name="Kaku N."/>
            <person name="Ueki K."/>
        </authorList>
    </citation>
    <scope>NUCLEOTIDE SEQUENCE [LARGE SCALE GENOMIC DNA]</scope>
    <source>
        <strain evidence="2 3">WR041</strain>
    </source>
</reference>
<proteinExistence type="predicted"/>
<accession>A0ABM7NWH2</accession>
<dbReference type="RefSeq" id="WP_207154928.1">
    <property type="nucleotide sequence ID" value="NZ_AP024484.1"/>
</dbReference>
<feature type="transmembrane region" description="Helical" evidence="1">
    <location>
        <begin position="105"/>
        <end position="126"/>
    </location>
</feature>